<dbReference type="EMBL" id="SMAR01000024">
    <property type="protein sequence ID" value="TCT36078.1"/>
    <property type="molecule type" value="Genomic_DNA"/>
</dbReference>
<gene>
    <name evidence="1" type="ORF">EDC90_102462</name>
</gene>
<proteinExistence type="predicted"/>
<dbReference type="AlphaFoldDB" id="A0A4R3NN91"/>
<comment type="caution">
    <text evidence="1">The sequence shown here is derived from an EMBL/GenBank/DDBJ whole genome shotgun (WGS) entry which is preliminary data.</text>
</comment>
<keyword evidence="2" id="KW-1185">Reference proteome</keyword>
<protein>
    <submittedName>
        <fullName evidence="1">Uncharacterized protein</fullName>
    </submittedName>
</protein>
<sequence length="110" mass="12008">MPQARNFLRFTNEAGLEGEIHHNGMLYHIIGEPSGPYNFQMFGYSPRGRKVAIGGIGKRFDANGNEYLHLRVSLPGGPFEADLTDDPRTVAFLPLSSQNIATTSDTATAV</sequence>
<name>A0A4R3NN91_9HYPH</name>
<accession>A0A4R3NN91</accession>
<dbReference type="Proteomes" id="UP000295097">
    <property type="component" value="Unassembled WGS sequence"/>
</dbReference>
<evidence type="ECO:0000313" key="1">
    <source>
        <dbReference type="EMBL" id="TCT36078.1"/>
    </source>
</evidence>
<evidence type="ECO:0000313" key="2">
    <source>
        <dbReference type="Proteomes" id="UP000295097"/>
    </source>
</evidence>
<organism evidence="1 2">
    <name type="scientific">Martelella mediterranea</name>
    <dbReference type="NCBI Taxonomy" id="293089"/>
    <lineage>
        <taxon>Bacteria</taxon>
        <taxon>Pseudomonadati</taxon>
        <taxon>Pseudomonadota</taxon>
        <taxon>Alphaproteobacteria</taxon>
        <taxon>Hyphomicrobiales</taxon>
        <taxon>Aurantimonadaceae</taxon>
        <taxon>Martelella</taxon>
    </lineage>
</organism>
<dbReference type="RefSeq" id="WP_132312825.1">
    <property type="nucleotide sequence ID" value="NZ_SMAR01000024.1"/>
</dbReference>
<reference evidence="1 2" key="1">
    <citation type="submission" date="2019-03" db="EMBL/GenBank/DDBJ databases">
        <title>Freshwater and sediment microbial communities from various areas in North America, analyzing microbe dynamics in response to fracking.</title>
        <authorList>
            <person name="Lamendella R."/>
        </authorList>
    </citation>
    <scope>NUCLEOTIDE SEQUENCE [LARGE SCALE GENOMIC DNA]</scope>
    <source>
        <strain evidence="1 2">175.2</strain>
    </source>
</reference>
<dbReference type="OrthoDB" id="7915893at2"/>